<evidence type="ECO:0000256" key="1">
    <source>
        <dbReference type="ARBA" id="ARBA00022679"/>
    </source>
</evidence>
<keyword evidence="1" id="KW-0808">Transferase</keyword>
<evidence type="ECO:0000313" key="3">
    <source>
        <dbReference type="EMBL" id="CAA0384142.1"/>
    </source>
</evidence>
<evidence type="ECO:0000313" key="4">
    <source>
        <dbReference type="Proteomes" id="UP000434276"/>
    </source>
</evidence>
<dbReference type="Gene3D" id="3.30.559.10">
    <property type="entry name" value="Chloramphenicol acetyltransferase-like domain"/>
    <property type="match status" value="2"/>
</dbReference>
<dbReference type="Pfam" id="PF02458">
    <property type="entry name" value="Transferase"/>
    <property type="match status" value="1"/>
</dbReference>
<dbReference type="SUPFAM" id="SSF52777">
    <property type="entry name" value="CoA-dependent acyltransferases"/>
    <property type="match status" value="1"/>
</dbReference>
<reference evidence="3 4" key="1">
    <citation type="submission" date="2019-12" db="EMBL/GenBank/DDBJ databases">
        <authorList>
            <person name="Jiao W.-B."/>
            <person name="Schneeberger K."/>
        </authorList>
    </citation>
    <scope>NUCLEOTIDE SEQUENCE [LARGE SCALE GENOMIC DNA]</scope>
    <source>
        <strain evidence="4">cv. C24</strain>
    </source>
</reference>
<dbReference type="InterPro" id="IPR051504">
    <property type="entry name" value="Plant_metabolite_acyltrans"/>
</dbReference>
<dbReference type="GO" id="GO:0016747">
    <property type="term" value="F:acyltransferase activity, transferring groups other than amino-acyl groups"/>
    <property type="evidence" value="ECO:0007669"/>
    <property type="project" value="UniProtKB-ARBA"/>
</dbReference>
<accession>A0A5S9XHN8</accession>
<dbReference type="OrthoDB" id="1862401at2759"/>
<dbReference type="AlphaFoldDB" id="A0A5S9XHN8"/>
<organism evidence="3 4">
    <name type="scientific">Arabidopsis thaliana</name>
    <name type="common">Mouse-ear cress</name>
    <dbReference type="NCBI Taxonomy" id="3702"/>
    <lineage>
        <taxon>Eukaryota</taxon>
        <taxon>Viridiplantae</taxon>
        <taxon>Streptophyta</taxon>
        <taxon>Embryophyta</taxon>
        <taxon>Tracheophyta</taxon>
        <taxon>Spermatophyta</taxon>
        <taxon>Magnoliopsida</taxon>
        <taxon>eudicotyledons</taxon>
        <taxon>Gunneridae</taxon>
        <taxon>Pentapetalae</taxon>
        <taxon>rosids</taxon>
        <taxon>malvids</taxon>
        <taxon>Brassicales</taxon>
        <taxon>Brassicaceae</taxon>
        <taxon>Camelineae</taxon>
        <taxon>Arabidopsis</taxon>
    </lineage>
</organism>
<gene>
    <name evidence="3" type="ORF">C24_LOCUS14334</name>
</gene>
<evidence type="ECO:0000256" key="2">
    <source>
        <dbReference type="ARBA" id="ARBA00023315"/>
    </source>
</evidence>
<protein>
    <submittedName>
        <fullName evidence="3">Uncharacterized protein</fullName>
    </submittedName>
</protein>
<dbReference type="EMBL" id="CACSHJ010000089">
    <property type="protein sequence ID" value="CAA0384142.1"/>
    <property type="molecule type" value="Genomic_DNA"/>
</dbReference>
<keyword evidence="2" id="KW-0012">Acyltransferase</keyword>
<proteinExistence type="predicted"/>
<dbReference type="PANTHER" id="PTHR31625">
    <property type="match status" value="1"/>
</dbReference>
<sequence length="276" mass="31416">MALNMIKISRVSHATNSVTPLFLPLTFFDLLSLKHHPIERVTFYKLSESSSHDSFFSTILPKLEQSLSLALTNFLPLSGHIKWDPQDPKPHVIIFPQDTVPSLWLSPTLTSQDSPAKSLVSRASYVLLSLHRTVINISVGLEFKILQLLSYLSGDVDNDTRTLKSPPAKEIDDDLVRVTLQLSQENIKKLKERTKNESTRSDLYLSTFVVKYAYVLTCVVKARGGNVDRPIRFMYAADFRNRLEPPVPLTYFGNCVLPIDIHFGRRWVCEWRGDSK</sequence>
<dbReference type="InterPro" id="IPR023213">
    <property type="entry name" value="CAT-like_dom_sf"/>
</dbReference>
<dbReference type="Proteomes" id="UP000434276">
    <property type="component" value="Unassembled WGS sequence"/>
</dbReference>
<name>A0A5S9XHN8_ARATH</name>